<feature type="transmembrane region" description="Helical" evidence="1">
    <location>
        <begin position="429"/>
        <end position="449"/>
    </location>
</feature>
<dbReference type="AlphaFoldDB" id="A0A4R9KBD9"/>
<feature type="transmembrane region" description="Helical" evidence="1">
    <location>
        <begin position="389"/>
        <end position="409"/>
    </location>
</feature>
<evidence type="ECO:0000313" key="2">
    <source>
        <dbReference type="EMBL" id="TGL64034.1"/>
    </source>
</evidence>
<feature type="transmembrane region" description="Helical" evidence="1">
    <location>
        <begin position="303"/>
        <end position="323"/>
    </location>
</feature>
<organism evidence="2 3">
    <name type="scientific">Leptospira sarikeiensis</name>
    <dbReference type="NCBI Taxonomy" id="2484943"/>
    <lineage>
        <taxon>Bacteria</taxon>
        <taxon>Pseudomonadati</taxon>
        <taxon>Spirochaetota</taxon>
        <taxon>Spirochaetia</taxon>
        <taxon>Leptospirales</taxon>
        <taxon>Leptospiraceae</taxon>
        <taxon>Leptospira</taxon>
    </lineage>
</organism>
<accession>A0A4R9KBD9</accession>
<feature type="transmembrane region" description="Helical" evidence="1">
    <location>
        <begin position="335"/>
        <end position="353"/>
    </location>
</feature>
<sequence>MFNLIKQYSNNCRGFVVTSTILLAWALPLAAFPLFFARSDTWFLCGFFFFSLLQYFLFFRFFSSHSESFGVWAGILLRVWLVFTPVFLSEDTFRFLWDGLLVLDGVSPYSELPIHIEAYQNVYDGKELLTRMNSANYYSVYPPILQGLFIIPSFLLKQGVSILAAIGVWKGILLFFELGILYLFRKNENRTKTSYLKYWLHPLVLWEGLGNGHPEPILFFFLFLLFVYWEKQKFFRSAIFYLASILTKILPLLLAPFIFFWWCRRTKTKNILFTLLILFFLLGNIGVWLFTSEFGQNIFQEHWRKGIGVYFTLFEFHGGLYYLVRSLIRFTWYPYSTGIVLGILSFILISFYSFTTSARERKDELVFLFNVWIQLSGIYYLFSSTVHPWYFLPILGASVFTGSIWPGVASGVWILSYSTYSSLPYYDRTWVLILEYSLVLGAVFWETFLKKKVQIR</sequence>
<keyword evidence="1" id="KW-0472">Membrane</keyword>
<evidence type="ECO:0008006" key="4">
    <source>
        <dbReference type="Google" id="ProtNLM"/>
    </source>
</evidence>
<name>A0A4R9KBD9_9LEPT</name>
<feature type="transmembrane region" description="Helical" evidence="1">
    <location>
        <begin position="69"/>
        <end position="88"/>
    </location>
</feature>
<dbReference type="Proteomes" id="UP000297762">
    <property type="component" value="Unassembled WGS sequence"/>
</dbReference>
<evidence type="ECO:0000313" key="3">
    <source>
        <dbReference type="Proteomes" id="UP000297762"/>
    </source>
</evidence>
<feature type="transmembrane region" description="Helical" evidence="1">
    <location>
        <begin position="204"/>
        <end position="227"/>
    </location>
</feature>
<protein>
    <recommendedName>
        <fullName evidence="4">DUF2029 domain-containing protein</fullName>
    </recommendedName>
</protein>
<comment type="caution">
    <text evidence="2">The sequence shown here is derived from an EMBL/GenBank/DDBJ whole genome shotgun (WGS) entry which is preliminary data.</text>
</comment>
<keyword evidence="3" id="KW-1185">Reference proteome</keyword>
<proteinExistence type="predicted"/>
<gene>
    <name evidence="2" type="ORF">EHQ64_03290</name>
</gene>
<evidence type="ECO:0000256" key="1">
    <source>
        <dbReference type="SAM" id="Phobius"/>
    </source>
</evidence>
<dbReference type="OrthoDB" id="346168at2"/>
<reference evidence="2" key="1">
    <citation type="journal article" date="2019" name="PLoS Negl. Trop. Dis.">
        <title>Revisiting the worldwide diversity of Leptospira species in the environment.</title>
        <authorList>
            <person name="Vincent A.T."/>
            <person name="Schiettekatte O."/>
            <person name="Bourhy P."/>
            <person name="Veyrier F.J."/>
            <person name="Picardeau M."/>
        </authorList>
    </citation>
    <scope>NUCLEOTIDE SEQUENCE [LARGE SCALE GENOMIC DNA]</scope>
    <source>
        <strain evidence="2">201702455</strain>
    </source>
</reference>
<feature type="transmembrane region" description="Helical" evidence="1">
    <location>
        <begin position="162"/>
        <end position="184"/>
    </location>
</feature>
<feature type="transmembrane region" description="Helical" evidence="1">
    <location>
        <begin position="41"/>
        <end position="62"/>
    </location>
</feature>
<keyword evidence="1" id="KW-1133">Transmembrane helix</keyword>
<feature type="transmembrane region" description="Helical" evidence="1">
    <location>
        <begin position="270"/>
        <end position="291"/>
    </location>
</feature>
<feature type="transmembrane region" description="Helical" evidence="1">
    <location>
        <begin position="365"/>
        <end position="382"/>
    </location>
</feature>
<feature type="transmembrane region" description="Helical" evidence="1">
    <location>
        <begin position="239"/>
        <end position="263"/>
    </location>
</feature>
<feature type="transmembrane region" description="Helical" evidence="1">
    <location>
        <begin position="12"/>
        <end position="35"/>
    </location>
</feature>
<keyword evidence="1" id="KW-0812">Transmembrane</keyword>
<dbReference type="EMBL" id="RQGF01000009">
    <property type="protein sequence ID" value="TGL64034.1"/>
    <property type="molecule type" value="Genomic_DNA"/>
</dbReference>